<sequence>MLSQRGHKYATGAKKTIKNVINNLWDPEENAAGIVSLGVAENALMHEELSSYVKHSMQTLQTHAFTYGDSFYGSKRLRSSIANFMNRYFHPHHLVQQEDVLATAGLTNALEQMAYALGDHGDGFLIGRPYYTSLPKDFGSRAGVQSIGVAFGDVDPFSMDAILRYEEAQVEAQKDGVPIKALFLCSPHNPLGRCYPREVLIGLMKFCQRHMIHLISDEIYALSVWQNPEVPDAITFESVLSIDTTGIIDPRLVHVLWGMSKDFGANGLRIGCVISQGNTALLDAVKANSLPTYPPSISDHITSTLLEDTSYTESYIRTNQLRLASNYAFATSFLKHYSIPYSPKVNAAFFLWVDLKPLFSKVATDEERTKQGKDLSGAIMARLTAKKVFIANGESFAGEESGWFRIVFSQPREYVAEGLRRMVKAFSVEVK</sequence>
<dbReference type="Proteomes" id="UP000664203">
    <property type="component" value="Unassembled WGS sequence"/>
</dbReference>
<feature type="domain" description="Aminotransferase class I/classII large" evidence="3">
    <location>
        <begin position="35"/>
        <end position="420"/>
    </location>
</feature>
<dbReference type="InterPro" id="IPR015422">
    <property type="entry name" value="PyrdxlP-dep_Trfase_small"/>
</dbReference>
<dbReference type="GO" id="GO:0030170">
    <property type="term" value="F:pyridoxal phosphate binding"/>
    <property type="evidence" value="ECO:0007669"/>
    <property type="project" value="InterPro"/>
</dbReference>
<evidence type="ECO:0000256" key="1">
    <source>
        <dbReference type="ARBA" id="ARBA00007441"/>
    </source>
</evidence>
<dbReference type="CDD" id="cd00609">
    <property type="entry name" value="AAT_like"/>
    <property type="match status" value="1"/>
</dbReference>
<dbReference type="PANTHER" id="PTHR43795:SF63">
    <property type="entry name" value="PUTATIVE (AFU_ORTHOLOGUE AFUA_4G00630)-RELATED"/>
    <property type="match status" value="1"/>
</dbReference>
<gene>
    <name evidence="4" type="ORF">ALECFALPRED_001675</name>
</gene>
<keyword evidence="2" id="KW-0663">Pyridoxal phosphate</keyword>
<dbReference type="InterPro" id="IPR004839">
    <property type="entry name" value="Aminotransferase_I/II_large"/>
</dbReference>
<keyword evidence="5" id="KW-1185">Reference proteome</keyword>
<evidence type="ECO:0000313" key="4">
    <source>
        <dbReference type="EMBL" id="CAF9920950.1"/>
    </source>
</evidence>
<dbReference type="OrthoDB" id="7042322at2759"/>
<dbReference type="PANTHER" id="PTHR43795">
    <property type="entry name" value="BIFUNCTIONAL ASPARTATE AMINOTRANSFERASE AND GLUTAMATE/ASPARTATE-PREPHENATE AMINOTRANSFERASE-RELATED"/>
    <property type="match status" value="1"/>
</dbReference>
<dbReference type="PRINTS" id="PR00753">
    <property type="entry name" value="ACCSYNTHASE"/>
</dbReference>
<proteinExistence type="inferred from homology"/>
<dbReference type="Gene3D" id="3.40.640.10">
    <property type="entry name" value="Type I PLP-dependent aspartate aminotransferase-like (Major domain)"/>
    <property type="match status" value="1"/>
</dbReference>
<name>A0A8H3IHF7_9LECA</name>
<protein>
    <recommendedName>
        <fullName evidence="3">Aminotransferase class I/classII large domain-containing protein</fullName>
    </recommendedName>
</protein>
<comment type="caution">
    <text evidence="4">The sequence shown here is derived from an EMBL/GenBank/DDBJ whole genome shotgun (WGS) entry which is preliminary data.</text>
</comment>
<dbReference type="InterPro" id="IPR015421">
    <property type="entry name" value="PyrdxlP-dep_Trfase_major"/>
</dbReference>
<evidence type="ECO:0000259" key="3">
    <source>
        <dbReference type="Pfam" id="PF00155"/>
    </source>
</evidence>
<organism evidence="4 5">
    <name type="scientific">Alectoria fallacina</name>
    <dbReference type="NCBI Taxonomy" id="1903189"/>
    <lineage>
        <taxon>Eukaryota</taxon>
        <taxon>Fungi</taxon>
        <taxon>Dikarya</taxon>
        <taxon>Ascomycota</taxon>
        <taxon>Pezizomycotina</taxon>
        <taxon>Lecanoromycetes</taxon>
        <taxon>OSLEUM clade</taxon>
        <taxon>Lecanoromycetidae</taxon>
        <taxon>Lecanorales</taxon>
        <taxon>Lecanorineae</taxon>
        <taxon>Parmeliaceae</taxon>
        <taxon>Alectoria</taxon>
    </lineage>
</organism>
<dbReference type="InterPro" id="IPR015424">
    <property type="entry name" value="PyrdxlP-dep_Trfase"/>
</dbReference>
<dbReference type="EMBL" id="CAJPDR010000141">
    <property type="protein sequence ID" value="CAF9920950.1"/>
    <property type="molecule type" value="Genomic_DNA"/>
</dbReference>
<dbReference type="GO" id="GO:0008483">
    <property type="term" value="F:transaminase activity"/>
    <property type="evidence" value="ECO:0007669"/>
    <property type="project" value="TreeGrafter"/>
</dbReference>
<dbReference type="Gene3D" id="3.90.1150.10">
    <property type="entry name" value="Aspartate Aminotransferase, domain 1"/>
    <property type="match status" value="1"/>
</dbReference>
<comment type="similarity">
    <text evidence="1">Belongs to the class-I pyridoxal-phosphate-dependent aminotransferase family.</text>
</comment>
<dbReference type="InterPro" id="IPR050478">
    <property type="entry name" value="Ethylene_sulfur-biosynth"/>
</dbReference>
<accession>A0A8H3IHF7</accession>
<dbReference type="PROSITE" id="PS00105">
    <property type="entry name" value="AA_TRANSFER_CLASS_1"/>
    <property type="match status" value="1"/>
</dbReference>
<dbReference type="GO" id="GO:0006520">
    <property type="term" value="P:amino acid metabolic process"/>
    <property type="evidence" value="ECO:0007669"/>
    <property type="project" value="TreeGrafter"/>
</dbReference>
<dbReference type="SUPFAM" id="SSF53383">
    <property type="entry name" value="PLP-dependent transferases"/>
    <property type="match status" value="1"/>
</dbReference>
<dbReference type="Pfam" id="PF00155">
    <property type="entry name" value="Aminotran_1_2"/>
    <property type="match status" value="1"/>
</dbReference>
<dbReference type="AlphaFoldDB" id="A0A8H3IHF7"/>
<evidence type="ECO:0000313" key="5">
    <source>
        <dbReference type="Proteomes" id="UP000664203"/>
    </source>
</evidence>
<dbReference type="InterPro" id="IPR004838">
    <property type="entry name" value="NHTrfase_class1_PyrdxlP-BS"/>
</dbReference>
<reference evidence="4" key="1">
    <citation type="submission" date="2021-03" db="EMBL/GenBank/DDBJ databases">
        <authorList>
            <person name="Tagirdzhanova G."/>
        </authorList>
    </citation>
    <scope>NUCLEOTIDE SEQUENCE</scope>
</reference>
<evidence type="ECO:0000256" key="2">
    <source>
        <dbReference type="ARBA" id="ARBA00022898"/>
    </source>
</evidence>